<sequence length="261" mass="27447">MIRTTAPLPQPASKAPAITRAAAILRHLGRSPVPLGVNAIARDLALVPSTCLYVLRALVDEELVAFDPATKRYALDAGILTLARGWLRNDRFADLAQPLIDRVAARHGVTVLAVQIVGLEHIIVIARALGAGGFQINAEVGSRFPALLSATGRCIAAFGNHSPAAIEARFGGLRWDDPPSFTEWSREVEETRTRGYAIDDGRYIAGVTVVAAPVFRTPAGPSHALAAVGLSRSVRVNGVDALGQALAEAGQALSARLSSQG</sequence>
<reference evidence="6 7" key="1">
    <citation type="submission" date="2020-08" db="EMBL/GenBank/DDBJ databases">
        <title>The genome sequence of Novosphingobium flavum 4Y4.</title>
        <authorList>
            <person name="Liu Y."/>
        </authorList>
    </citation>
    <scope>NUCLEOTIDE SEQUENCE [LARGE SCALE GENOMIC DNA]</scope>
    <source>
        <strain evidence="6 7">4Y4</strain>
    </source>
</reference>
<dbReference type="InterPro" id="IPR029016">
    <property type="entry name" value="GAF-like_dom_sf"/>
</dbReference>
<dbReference type="InterPro" id="IPR050707">
    <property type="entry name" value="HTH_MetabolicPath_Reg"/>
</dbReference>
<keyword evidence="2" id="KW-0238">DNA-binding</keyword>
<feature type="domain" description="IclR-ED" evidence="5">
    <location>
        <begin position="78"/>
        <end position="259"/>
    </location>
</feature>
<dbReference type="PROSITE" id="PS51077">
    <property type="entry name" value="HTH_ICLR"/>
    <property type="match status" value="1"/>
</dbReference>
<dbReference type="Proteomes" id="UP000520156">
    <property type="component" value="Unassembled WGS sequence"/>
</dbReference>
<dbReference type="Gene3D" id="3.30.450.40">
    <property type="match status" value="1"/>
</dbReference>
<dbReference type="GO" id="GO:0045892">
    <property type="term" value="P:negative regulation of DNA-templated transcription"/>
    <property type="evidence" value="ECO:0007669"/>
    <property type="project" value="TreeGrafter"/>
</dbReference>
<dbReference type="Gene3D" id="1.10.10.10">
    <property type="entry name" value="Winged helix-like DNA-binding domain superfamily/Winged helix DNA-binding domain"/>
    <property type="match status" value="1"/>
</dbReference>
<accession>A0A7X1F4S4</accession>
<dbReference type="AlphaFoldDB" id="A0A7X1F4S4"/>
<keyword evidence="3" id="KW-0804">Transcription</keyword>
<dbReference type="Pfam" id="PF09339">
    <property type="entry name" value="HTH_IclR"/>
    <property type="match status" value="1"/>
</dbReference>
<evidence type="ECO:0000259" key="4">
    <source>
        <dbReference type="PROSITE" id="PS51077"/>
    </source>
</evidence>
<comment type="caution">
    <text evidence="6">The sequence shown here is derived from an EMBL/GenBank/DDBJ whole genome shotgun (WGS) entry which is preliminary data.</text>
</comment>
<evidence type="ECO:0000256" key="2">
    <source>
        <dbReference type="ARBA" id="ARBA00023125"/>
    </source>
</evidence>
<dbReference type="InterPro" id="IPR036388">
    <property type="entry name" value="WH-like_DNA-bd_sf"/>
</dbReference>
<evidence type="ECO:0000256" key="1">
    <source>
        <dbReference type="ARBA" id="ARBA00023015"/>
    </source>
</evidence>
<dbReference type="InterPro" id="IPR036390">
    <property type="entry name" value="WH_DNA-bd_sf"/>
</dbReference>
<name>A0A7X1F4S4_9SPHN</name>
<evidence type="ECO:0000313" key="6">
    <source>
        <dbReference type="EMBL" id="MBC2650355.1"/>
    </source>
</evidence>
<dbReference type="GO" id="GO:0003700">
    <property type="term" value="F:DNA-binding transcription factor activity"/>
    <property type="evidence" value="ECO:0007669"/>
    <property type="project" value="TreeGrafter"/>
</dbReference>
<dbReference type="EMBL" id="JACLAU010000001">
    <property type="protein sequence ID" value="MBC2650355.1"/>
    <property type="molecule type" value="Genomic_DNA"/>
</dbReference>
<dbReference type="SUPFAM" id="SSF55781">
    <property type="entry name" value="GAF domain-like"/>
    <property type="match status" value="1"/>
</dbReference>
<keyword evidence="7" id="KW-1185">Reference proteome</keyword>
<evidence type="ECO:0000256" key="3">
    <source>
        <dbReference type="ARBA" id="ARBA00023163"/>
    </source>
</evidence>
<dbReference type="PROSITE" id="PS51078">
    <property type="entry name" value="ICLR_ED"/>
    <property type="match status" value="1"/>
</dbReference>
<protein>
    <submittedName>
        <fullName evidence="6">IclR family transcriptional regulator</fullName>
    </submittedName>
</protein>
<keyword evidence="1" id="KW-0805">Transcription regulation</keyword>
<evidence type="ECO:0000259" key="5">
    <source>
        <dbReference type="PROSITE" id="PS51078"/>
    </source>
</evidence>
<gene>
    <name evidence="6" type="ORF">H7F49_01390</name>
</gene>
<dbReference type="InterPro" id="IPR014757">
    <property type="entry name" value="Tscrpt_reg_IclR_C"/>
</dbReference>
<dbReference type="InterPro" id="IPR005471">
    <property type="entry name" value="Tscrpt_reg_IclR_N"/>
</dbReference>
<dbReference type="PANTHER" id="PTHR30136:SF24">
    <property type="entry name" value="HTH-TYPE TRANSCRIPTIONAL REPRESSOR ALLR"/>
    <property type="match status" value="1"/>
</dbReference>
<evidence type="ECO:0000313" key="7">
    <source>
        <dbReference type="Proteomes" id="UP000520156"/>
    </source>
</evidence>
<dbReference type="SUPFAM" id="SSF46785">
    <property type="entry name" value="Winged helix' DNA-binding domain"/>
    <property type="match status" value="1"/>
</dbReference>
<dbReference type="GO" id="GO:0003677">
    <property type="term" value="F:DNA binding"/>
    <property type="evidence" value="ECO:0007669"/>
    <property type="project" value="UniProtKB-KW"/>
</dbReference>
<dbReference type="Pfam" id="PF01614">
    <property type="entry name" value="IclR_C"/>
    <property type="match status" value="1"/>
</dbReference>
<organism evidence="6 7">
    <name type="scientific">Novosphingobium aerophilum</name>
    <dbReference type="NCBI Taxonomy" id="2839843"/>
    <lineage>
        <taxon>Bacteria</taxon>
        <taxon>Pseudomonadati</taxon>
        <taxon>Pseudomonadota</taxon>
        <taxon>Alphaproteobacteria</taxon>
        <taxon>Sphingomonadales</taxon>
        <taxon>Sphingomonadaceae</taxon>
        <taxon>Novosphingobium</taxon>
    </lineage>
</organism>
<dbReference type="SMART" id="SM00346">
    <property type="entry name" value="HTH_ICLR"/>
    <property type="match status" value="1"/>
</dbReference>
<dbReference type="PANTHER" id="PTHR30136">
    <property type="entry name" value="HELIX-TURN-HELIX TRANSCRIPTIONAL REGULATOR, ICLR FAMILY"/>
    <property type="match status" value="1"/>
</dbReference>
<feature type="domain" description="HTH iclR-type" evidence="4">
    <location>
        <begin position="15"/>
        <end position="77"/>
    </location>
</feature>
<proteinExistence type="predicted"/>